<evidence type="ECO:0000256" key="4">
    <source>
        <dbReference type="ARBA" id="ARBA00023125"/>
    </source>
</evidence>
<evidence type="ECO:0000313" key="10">
    <source>
        <dbReference type="RefSeq" id="XP_034255200.1"/>
    </source>
</evidence>
<dbReference type="InterPro" id="IPR051055">
    <property type="entry name" value="PIF1_helicase"/>
</dbReference>
<dbReference type="GO" id="GO:0000723">
    <property type="term" value="P:telomere maintenance"/>
    <property type="evidence" value="ECO:0007669"/>
    <property type="project" value="InterPro"/>
</dbReference>
<sequence length="1913" mass="219926">MINLQPCQDSFQVLHGNHNEILQPQEVFYVPWQSKEEQDIQQSNAHEIDNIDSIIVIENIFHDTSTENINVTVLPCQNDNDLDATTYPFGSSYSFQDNNRYDSIHARNSCQTFNATNDCIHAQNSSQTVNASCLPVQQLFQNNNELDESTYPVGSSVSLHDNNSNNCIHAQNSLQTVNATCLPNKKPNFRKCAAKDCQSAGRHLFTFPSIMRNEQFIHDNFIRCKQWVQNAGNVKLLEMPASNLHNRHWLCSDHFEDDQFSNKMKKRLKPDAIPTVFMSLPLTRENMLLFRDHGRDNLQTDMHQDNDNDNVLNVQQDMTNKNSHQKFNNSVTIISMEQIFCGSPTSEETTQLDGTSYSDNSPLCPTSEDTIQIDGTSYSDNHPSCSQDVITHKLIQSPDRPDIVKTNILPVKKRDYRKCSAKECHSSGVSLFSFPTIMKNEQVIEENLSRCRQWVQNTGNDKLLEIPSYDLYKRHWLCSDHFEEQQFHNKMKKRLKPDAIPTIFNSLPLTTEKMLLFPVQGRRNLHTEMYQDNEHDVDVNGNNLDAYQKQFEQAMLSCEWRSCNKCKAKFMTQKDSKQKCVYSAPTCNKFAELDLDQKVPEELQCLTYIEEQLIAKIHPIVSVVKLKGHQLGYKGNIINYPQDVKTFAEKLPHKVTDLSCVLTIRASKGLKPVDFQVRAKVVRNALLWLKDNNFYYKDIEISDTNLALLPDDGNVFDLVQGIEFNTDEEPAHASLPNTIPPEENIEQEDEIYESGSPIMVKAASADQINSLLSWPSISDKPINEFEHDSYIVQAFPCLFPTGRGRLKFGKNQSISALNYFKHLMRYCDDRFAQHNRFRYFALNTYMRWSALKNGNLFIKTQPQLQNMTLTQLKEELEKNPAMIKKIMYRNSSISGTNSYWFARGKELLSMVEQLGLPTLFFTLSAADLHWPDLFRMLAPDEDFNTMSDYRRRQLVKANPLAVDSYFLKRAETFINDVLVKKFNVKDFWYRVEYQHRGSPHIHGIFWIENAPDVTNILQKTEEEQQEIIQYFNDLVTAFHPNQDQPPGNIHPCRKLLSEVQDLDQDLAELLNKVQRHTICSEQYCIRKCKKTHKKKCRFKFPQEEQNEAKIGLSETGNAEFIPRRNDTRLNKYNPYIAQTWRANTDVAPVISKQALINYLAKYISKSEYRSDHLKELMQIINSASDRNKNAKSAVQSLYIKACSERDFSAQETCHLLMGLKLYSSGKRDFVTIGFSDNEEWRLLRNNNDASSFMEKYQARSEALDAKCLWNVAKNYKLPNETRRQNSAILQIFPKYSATTTNPTVKEKYFRQQVLLYVPWREEKDLKNDDTTSWEEIYNKYIQIINLNAEQTNLFEQIQPEDDEFETHEINNHSRPEQWQLISQMGPAQDIQQSSLGNREIDRNYNWHQSAESYEEYGGIPALLTFMTRMKKEYKPPTATNMHDTAITLTDDQQSILNVAQQQINTLLDPTYATNMNIPQTVLIQGKAGTGKSLVIARIANLISSTFGEGSCLLVGPTGVCALNINGSTLHSKLKFNLSEEYANLNGDRLFKFQQEMKDVKFIIIDEFSMVGCEMLWIIDQRLRQGKDNPSEPFGGLFVFMFGDINQLPPVMDSAPYSDNQSSMERIGGKALYDSIHKVFILNNIHRQRDRAFQTILNNIASGNVTIEDYQMLQTRFEDCVYANSKEEFATFKDAPHFFSTNAEKDTYNEDKLLNMKDSQTGFSVPVAKIPAAVKNNGNIQDNEDHDLYLCKGAQIMLRKNVWTEMGLVNGSIGEIVDIIYDPNSTPHEDPPSVLICTFESYNGPCLDPMKKTIPIVTEKITLTKDDNDSISITQFPINLNYACTIYKSQGLTVSKACVDLGPKEMKPGLTYVAFSRAKTLEGLLLKPFPFSRIQNLNKSLAIKKRQNWLNHLQ</sequence>
<dbReference type="GO" id="GO:0005524">
    <property type="term" value="F:ATP binding"/>
    <property type="evidence" value="ECO:0007669"/>
    <property type="project" value="UniProtKB-KW"/>
</dbReference>
<feature type="region of interest" description="Disordered" evidence="7">
    <location>
        <begin position="345"/>
        <end position="364"/>
    </location>
</feature>
<dbReference type="PANTHER" id="PTHR47642:SF6">
    <property type="entry name" value="ATP-DEPENDENT DNA HELICASE"/>
    <property type="match status" value="1"/>
</dbReference>
<feature type="domain" description="THAP-type" evidence="8">
    <location>
        <begin position="409"/>
        <end position="504"/>
    </location>
</feature>
<dbReference type="PROSITE" id="PS50950">
    <property type="entry name" value="ZF_THAP"/>
    <property type="match status" value="2"/>
</dbReference>
<name>A0A6P9ACJ1_THRPL</name>
<evidence type="ECO:0000256" key="1">
    <source>
        <dbReference type="ARBA" id="ARBA00022723"/>
    </source>
</evidence>
<keyword evidence="6" id="KW-0233">DNA recombination</keyword>
<keyword evidence="4 5" id="KW-0238">DNA-binding</keyword>
<gene>
    <name evidence="10" type="primary">LOC117653547</name>
</gene>
<dbReference type="Pfam" id="PF20209">
    <property type="entry name" value="DUF6570"/>
    <property type="match status" value="1"/>
</dbReference>
<keyword evidence="6" id="KW-0378">Hydrolase</keyword>
<dbReference type="InParanoid" id="A0A6P9ACJ1"/>
<dbReference type="GO" id="GO:0003677">
    <property type="term" value="F:DNA binding"/>
    <property type="evidence" value="ECO:0007669"/>
    <property type="project" value="UniProtKB-UniRule"/>
</dbReference>
<dbReference type="InterPro" id="IPR025476">
    <property type="entry name" value="Helitron_helicase-like"/>
</dbReference>
<evidence type="ECO:0000256" key="7">
    <source>
        <dbReference type="SAM" id="MobiDB-lite"/>
    </source>
</evidence>
<dbReference type="InterPro" id="IPR049163">
    <property type="entry name" value="Pif1-like_2B_dom"/>
</dbReference>
<dbReference type="GO" id="GO:0006281">
    <property type="term" value="P:DNA repair"/>
    <property type="evidence" value="ECO:0007669"/>
    <property type="project" value="UniProtKB-KW"/>
</dbReference>
<keyword evidence="6" id="KW-0227">DNA damage</keyword>
<dbReference type="InterPro" id="IPR046700">
    <property type="entry name" value="DUF6570"/>
</dbReference>
<keyword evidence="6" id="KW-0547">Nucleotide-binding</keyword>
<keyword evidence="6" id="KW-0234">DNA repair</keyword>
<dbReference type="KEGG" id="tpal:117653547"/>
<dbReference type="CDD" id="cd18809">
    <property type="entry name" value="SF1_C_RecD"/>
    <property type="match status" value="1"/>
</dbReference>
<dbReference type="Pfam" id="PF05970">
    <property type="entry name" value="PIF1"/>
    <property type="match status" value="1"/>
</dbReference>
<reference evidence="10" key="1">
    <citation type="submission" date="2025-08" db="UniProtKB">
        <authorList>
            <consortium name="RefSeq"/>
        </authorList>
    </citation>
    <scope>IDENTIFICATION</scope>
    <source>
        <tissue evidence="10">Total insect</tissue>
    </source>
</reference>
<dbReference type="InterPro" id="IPR010285">
    <property type="entry name" value="DNA_helicase_pif1-like_DEAD"/>
</dbReference>
<protein>
    <recommendedName>
        <fullName evidence="6">ATP-dependent DNA helicase</fullName>
        <ecNumber evidence="6">5.6.2.3</ecNumber>
    </recommendedName>
</protein>
<dbReference type="SUPFAM" id="SSF57716">
    <property type="entry name" value="Glucocorticoid receptor-like (DNA-binding domain)"/>
    <property type="match status" value="2"/>
</dbReference>
<dbReference type="Pfam" id="PF21530">
    <property type="entry name" value="Pif1_2B_dom"/>
    <property type="match status" value="1"/>
</dbReference>
<keyword evidence="3" id="KW-0862">Zinc</keyword>
<accession>A0A6P9ACJ1</accession>
<feature type="domain" description="THAP-type" evidence="8">
    <location>
        <begin position="186"/>
        <end position="277"/>
    </location>
</feature>
<dbReference type="GO" id="GO:0016787">
    <property type="term" value="F:hydrolase activity"/>
    <property type="evidence" value="ECO:0007669"/>
    <property type="project" value="UniProtKB-KW"/>
</dbReference>
<comment type="cofactor">
    <cofactor evidence="6">
        <name>Mg(2+)</name>
        <dbReference type="ChEBI" id="CHEBI:18420"/>
    </cofactor>
</comment>
<evidence type="ECO:0000313" key="9">
    <source>
        <dbReference type="Proteomes" id="UP000515158"/>
    </source>
</evidence>
<dbReference type="InterPro" id="IPR006612">
    <property type="entry name" value="THAP_Znf"/>
</dbReference>
<keyword evidence="6" id="KW-0347">Helicase</keyword>
<dbReference type="GO" id="GO:0008270">
    <property type="term" value="F:zinc ion binding"/>
    <property type="evidence" value="ECO:0007669"/>
    <property type="project" value="UniProtKB-KW"/>
</dbReference>
<evidence type="ECO:0000256" key="6">
    <source>
        <dbReference type="RuleBase" id="RU363044"/>
    </source>
</evidence>
<keyword evidence="6" id="KW-0067">ATP-binding</keyword>
<dbReference type="Proteomes" id="UP000515158">
    <property type="component" value="Unplaced"/>
</dbReference>
<proteinExistence type="inferred from homology"/>
<organism evidence="10">
    <name type="scientific">Thrips palmi</name>
    <name type="common">Melon thrips</name>
    <dbReference type="NCBI Taxonomy" id="161013"/>
    <lineage>
        <taxon>Eukaryota</taxon>
        <taxon>Metazoa</taxon>
        <taxon>Ecdysozoa</taxon>
        <taxon>Arthropoda</taxon>
        <taxon>Hexapoda</taxon>
        <taxon>Insecta</taxon>
        <taxon>Pterygota</taxon>
        <taxon>Neoptera</taxon>
        <taxon>Paraneoptera</taxon>
        <taxon>Thysanoptera</taxon>
        <taxon>Terebrantia</taxon>
        <taxon>Thripoidea</taxon>
        <taxon>Thripidae</taxon>
        <taxon>Thrips</taxon>
    </lineage>
</organism>
<dbReference type="SMART" id="SM00980">
    <property type="entry name" value="THAP"/>
    <property type="match status" value="2"/>
</dbReference>
<evidence type="ECO:0000259" key="8">
    <source>
        <dbReference type="PROSITE" id="PS50950"/>
    </source>
</evidence>
<dbReference type="Gene3D" id="3.40.50.300">
    <property type="entry name" value="P-loop containing nucleotide triphosphate hydrolases"/>
    <property type="match status" value="2"/>
</dbReference>
<comment type="catalytic activity">
    <reaction evidence="6">
        <text>ATP + H2O = ADP + phosphate + H(+)</text>
        <dbReference type="Rhea" id="RHEA:13065"/>
        <dbReference type="ChEBI" id="CHEBI:15377"/>
        <dbReference type="ChEBI" id="CHEBI:15378"/>
        <dbReference type="ChEBI" id="CHEBI:30616"/>
        <dbReference type="ChEBI" id="CHEBI:43474"/>
        <dbReference type="ChEBI" id="CHEBI:456216"/>
        <dbReference type="EC" id="5.6.2.3"/>
    </reaction>
</comment>
<dbReference type="InterPro" id="IPR027417">
    <property type="entry name" value="P-loop_NTPase"/>
</dbReference>
<comment type="similarity">
    <text evidence="6">Belongs to the helicase family.</text>
</comment>
<keyword evidence="2 5" id="KW-0863">Zinc-finger</keyword>
<dbReference type="PANTHER" id="PTHR47642">
    <property type="entry name" value="ATP-DEPENDENT DNA HELICASE"/>
    <property type="match status" value="1"/>
</dbReference>
<evidence type="ECO:0000256" key="5">
    <source>
        <dbReference type="PROSITE-ProRule" id="PRU00309"/>
    </source>
</evidence>
<evidence type="ECO:0000256" key="2">
    <source>
        <dbReference type="ARBA" id="ARBA00022771"/>
    </source>
</evidence>
<dbReference type="SMART" id="SM00692">
    <property type="entry name" value="DM3"/>
    <property type="match status" value="2"/>
</dbReference>
<keyword evidence="9" id="KW-1185">Reference proteome</keyword>
<dbReference type="RefSeq" id="XP_034255200.1">
    <property type="nucleotide sequence ID" value="XM_034399309.1"/>
</dbReference>
<keyword evidence="1" id="KW-0479">Metal-binding</keyword>
<dbReference type="Pfam" id="PF14214">
    <property type="entry name" value="Helitron_like_N"/>
    <property type="match status" value="1"/>
</dbReference>
<dbReference type="OrthoDB" id="8196283at2759"/>
<dbReference type="SUPFAM" id="SSF52540">
    <property type="entry name" value="P-loop containing nucleoside triphosphate hydrolases"/>
    <property type="match status" value="2"/>
</dbReference>
<dbReference type="Pfam" id="PF05485">
    <property type="entry name" value="THAP"/>
    <property type="match status" value="2"/>
</dbReference>
<evidence type="ECO:0000256" key="3">
    <source>
        <dbReference type="ARBA" id="ARBA00022833"/>
    </source>
</evidence>
<dbReference type="EC" id="5.6.2.3" evidence="6"/>
<dbReference type="GeneID" id="117653547"/>
<dbReference type="GO" id="GO:0043139">
    <property type="term" value="F:5'-3' DNA helicase activity"/>
    <property type="evidence" value="ECO:0007669"/>
    <property type="project" value="UniProtKB-EC"/>
</dbReference>
<dbReference type="GO" id="GO:0006310">
    <property type="term" value="P:DNA recombination"/>
    <property type="evidence" value="ECO:0007669"/>
    <property type="project" value="UniProtKB-KW"/>
</dbReference>